<accession>A0AAE1EE29</accession>
<feature type="compositionally biased region" description="Basic residues" evidence="1">
    <location>
        <begin position="106"/>
        <end position="127"/>
    </location>
</feature>
<feature type="compositionally biased region" description="Low complexity" evidence="1">
    <location>
        <begin position="73"/>
        <end position="83"/>
    </location>
</feature>
<evidence type="ECO:0000256" key="1">
    <source>
        <dbReference type="SAM" id="MobiDB-lite"/>
    </source>
</evidence>
<comment type="caution">
    <text evidence="2">The sequence shown here is derived from an EMBL/GenBank/DDBJ whole genome shotgun (WGS) entry which is preliminary data.</text>
</comment>
<protein>
    <submittedName>
        <fullName evidence="2">Uncharacterized protein</fullName>
    </submittedName>
</protein>
<dbReference type="AlphaFoldDB" id="A0AAE1EE29"/>
<dbReference type="EMBL" id="JAWDGP010000031">
    <property type="protein sequence ID" value="KAK3804194.1"/>
    <property type="molecule type" value="Genomic_DNA"/>
</dbReference>
<reference evidence="2" key="1">
    <citation type="journal article" date="2023" name="G3 (Bethesda)">
        <title>A reference genome for the long-term kleptoplast-retaining sea slug Elysia crispata morphotype clarki.</title>
        <authorList>
            <person name="Eastman K.E."/>
            <person name="Pendleton A.L."/>
            <person name="Shaikh M.A."/>
            <person name="Suttiyut T."/>
            <person name="Ogas R."/>
            <person name="Tomko P."/>
            <person name="Gavelis G."/>
            <person name="Widhalm J.R."/>
            <person name="Wisecaver J.H."/>
        </authorList>
    </citation>
    <scope>NUCLEOTIDE SEQUENCE</scope>
    <source>
        <strain evidence="2">ECLA1</strain>
    </source>
</reference>
<gene>
    <name evidence="2" type="ORF">RRG08_012074</name>
</gene>
<dbReference type="Proteomes" id="UP001283361">
    <property type="component" value="Unassembled WGS sequence"/>
</dbReference>
<name>A0AAE1EE29_9GAST</name>
<feature type="compositionally biased region" description="Basic and acidic residues" evidence="1">
    <location>
        <begin position="44"/>
        <end position="56"/>
    </location>
</feature>
<evidence type="ECO:0000313" key="2">
    <source>
        <dbReference type="EMBL" id="KAK3804194.1"/>
    </source>
</evidence>
<organism evidence="2 3">
    <name type="scientific">Elysia crispata</name>
    <name type="common">lettuce slug</name>
    <dbReference type="NCBI Taxonomy" id="231223"/>
    <lineage>
        <taxon>Eukaryota</taxon>
        <taxon>Metazoa</taxon>
        <taxon>Spiralia</taxon>
        <taxon>Lophotrochozoa</taxon>
        <taxon>Mollusca</taxon>
        <taxon>Gastropoda</taxon>
        <taxon>Heterobranchia</taxon>
        <taxon>Euthyneura</taxon>
        <taxon>Panpulmonata</taxon>
        <taxon>Sacoglossa</taxon>
        <taxon>Placobranchoidea</taxon>
        <taxon>Plakobranchidae</taxon>
        <taxon>Elysia</taxon>
    </lineage>
</organism>
<feature type="compositionally biased region" description="Basic and acidic residues" evidence="1">
    <location>
        <begin position="11"/>
        <end position="27"/>
    </location>
</feature>
<evidence type="ECO:0000313" key="3">
    <source>
        <dbReference type="Proteomes" id="UP001283361"/>
    </source>
</evidence>
<feature type="region of interest" description="Disordered" evidence="1">
    <location>
        <begin position="1"/>
        <end position="136"/>
    </location>
</feature>
<proteinExistence type="predicted"/>
<sequence length="280" mass="30667">MDTPTNPVDPPPDRVRRLTSDQARKLFESMLDSDSSGADEDWGENDHDVNSDRSSDSSDSETVETDRPRSRSRSTSVVTIPTPRSTSANARSSDSEDELVPSTSNGKRKGNRSRSRPMGKAAAKKPRQAQSSTIEVAPAVARDEEVSGWVNADPLQATQRSFHFRGNCGSKLNNLDGTSEALEFFFALLDEEVQDDLIKEINAYAEVQLEKKAAGITPVAIATAASHRTKHANVANAVERFQGNKHLVDYDGADVSREVRSEPKITSGTERVNVSRQIRN</sequence>
<keyword evidence="3" id="KW-1185">Reference proteome</keyword>